<feature type="domain" description="UvrD-like helicase ATP-binding" evidence="6">
    <location>
        <begin position="1"/>
        <end position="186"/>
    </location>
</feature>
<dbReference type="EMBL" id="AACCPZ010000106">
    <property type="protein sequence ID" value="EAK0114788.1"/>
    <property type="molecule type" value="Genomic_DNA"/>
</dbReference>
<evidence type="ECO:0000256" key="1">
    <source>
        <dbReference type="ARBA" id="ARBA00022741"/>
    </source>
</evidence>
<dbReference type="AlphaFoldDB" id="A0A6C7JYK2"/>
<dbReference type="InterPro" id="IPR014016">
    <property type="entry name" value="UvrD-like_ATP-bd"/>
</dbReference>
<dbReference type="GO" id="GO:0005829">
    <property type="term" value="C:cytosol"/>
    <property type="evidence" value="ECO:0007669"/>
    <property type="project" value="TreeGrafter"/>
</dbReference>
<evidence type="ECO:0000256" key="3">
    <source>
        <dbReference type="ARBA" id="ARBA00022806"/>
    </source>
</evidence>
<proteinExistence type="predicted"/>
<keyword evidence="1 5" id="KW-0547">Nucleotide-binding</keyword>
<keyword evidence="4 5" id="KW-0067">ATP-binding</keyword>
<organism evidence="7">
    <name type="scientific">Campylobacter jejuni</name>
    <dbReference type="NCBI Taxonomy" id="197"/>
    <lineage>
        <taxon>Bacteria</taxon>
        <taxon>Pseudomonadati</taxon>
        <taxon>Campylobacterota</taxon>
        <taxon>Epsilonproteobacteria</taxon>
        <taxon>Campylobacterales</taxon>
        <taxon>Campylobacteraceae</taxon>
        <taxon>Campylobacter</taxon>
    </lineage>
</organism>
<accession>A0A6C7JYK2</accession>
<keyword evidence="2 5" id="KW-0378">Hydrolase</keyword>
<dbReference type="GO" id="GO:0005524">
    <property type="term" value="F:ATP binding"/>
    <property type="evidence" value="ECO:0007669"/>
    <property type="project" value="UniProtKB-UniRule"/>
</dbReference>
<dbReference type="GO" id="GO:0016787">
    <property type="term" value="F:hydrolase activity"/>
    <property type="evidence" value="ECO:0007669"/>
    <property type="project" value="UniProtKB-UniRule"/>
</dbReference>
<feature type="binding site" evidence="5">
    <location>
        <begin position="12"/>
        <end position="19"/>
    </location>
    <ligand>
        <name>ATP</name>
        <dbReference type="ChEBI" id="CHEBI:30616"/>
    </ligand>
</feature>
<evidence type="ECO:0000256" key="2">
    <source>
        <dbReference type="ARBA" id="ARBA00022801"/>
    </source>
</evidence>
<dbReference type="Pfam" id="PF00580">
    <property type="entry name" value="UvrD-helicase"/>
    <property type="match status" value="1"/>
</dbReference>
<keyword evidence="3 5" id="KW-0347">Helicase</keyword>
<dbReference type="Gene3D" id="3.40.50.300">
    <property type="entry name" value="P-loop containing nucleotide triphosphate hydrolases"/>
    <property type="match status" value="1"/>
</dbReference>
<dbReference type="GO" id="GO:0003677">
    <property type="term" value="F:DNA binding"/>
    <property type="evidence" value="ECO:0007669"/>
    <property type="project" value="InterPro"/>
</dbReference>
<evidence type="ECO:0000259" key="6">
    <source>
        <dbReference type="PROSITE" id="PS51198"/>
    </source>
</evidence>
<sequence>MSQFEPFLALEASAGSGKTFALSVRFVALILKGARINEILALTFTKKAANEMQKRIIETFLNLEKENKTSECNELCKLLGKDKEELISLRDAKKEEFLRTELKISTFDAFFGKILRVFALNLGLSSDFTMSEERLDVREIFLKLLKKDELKDLAYYINLVDEKENFFNELEKFYENAYFQNRPKIL</sequence>
<dbReference type="GO" id="GO:0043138">
    <property type="term" value="F:3'-5' DNA helicase activity"/>
    <property type="evidence" value="ECO:0007669"/>
    <property type="project" value="TreeGrafter"/>
</dbReference>
<reference evidence="7" key="1">
    <citation type="submission" date="2019-04" db="EMBL/GenBank/DDBJ databases">
        <authorList>
            <consortium name="NARMS: The National Antimicrobial Resistance Monitoring System"/>
        </authorList>
    </citation>
    <scope>NUCLEOTIDE SEQUENCE</scope>
    <source>
        <strain evidence="7">FSIS11920068</strain>
    </source>
</reference>
<dbReference type="PANTHER" id="PTHR11070:SF67">
    <property type="entry name" value="DNA 3'-5' HELICASE"/>
    <property type="match status" value="1"/>
</dbReference>
<dbReference type="InterPro" id="IPR027417">
    <property type="entry name" value="P-loop_NTPase"/>
</dbReference>
<protein>
    <submittedName>
        <fullName evidence="7">Recombinase RecB</fullName>
    </submittedName>
</protein>
<dbReference type="InterPro" id="IPR000212">
    <property type="entry name" value="DNA_helicase_UvrD/REP"/>
</dbReference>
<evidence type="ECO:0000256" key="5">
    <source>
        <dbReference type="PROSITE-ProRule" id="PRU00560"/>
    </source>
</evidence>
<feature type="non-terminal residue" evidence="7">
    <location>
        <position position="186"/>
    </location>
</feature>
<evidence type="ECO:0000313" key="7">
    <source>
        <dbReference type="EMBL" id="EAK0114788.1"/>
    </source>
</evidence>
<name>A0A6C7JYK2_CAMJU</name>
<comment type="caution">
    <text evidence="7">The sequence shown here is derived from an EMBL/GenBank/DDBJ whole genome shotgun (WGS) entry which is preliminary data.</text>
</comment>
<dbReference type="SUPFAM" id="SSF52540">
    <property type="entry name" value="P-loop containing nucleoside triphosphate hydrolases"/>
    <property type="match status" value="1"/>
</dbReference>
<gene>
    <name evidence="7" type="ORF">FBJ87_08585</name>
</gene>
<dbReference type="PROSITE" id="PS51198">
    <property type="entry name" value="UVRD_HELICASE_ATP_BIND"/>
    <property type="match status" value="1"/>
</dbReference>
<dbReference type="GO" id="GO:0000725">
    <property type="term" value="P:recombinational repair"/>
    <property type="evidence" value="ECO:0007669"/>
    <property type="project" value="TreeGrafter"/>
</dbReference>
<evidence type="ECO:0000256" key="4">
    <source>
        <dbReference type="ARBA" id="ARBA00022840"/>
    </source>
</evidence>
<dbReference type="PANTHER" id="PTHR11070">
    <property type="entry name" value="UVRD / RECB / PCRA DNA HELICASE FAMILY MEMBER"/>
    <property type="match status" value="1"/>
</dbReference>